<organism evidence="1 2">
    <name type="scientific">Emydomyces testavorans</name>
    <dbReference type="NCBI Taxonomy" id="2070801"/>
    <lineage>
        <taxon>Eukaryota</taxon>
        <taxon>Fungi</taxon>
        <taxon>Dikarya</taxon>
        <taxon>Ascomycota</taxon>
        <taxon>Pezizomycotina</taxon>
        <taxon>Eurotiomycetes</taxon>
        <taxon>Eurotiomycetidae</taxon>
        <taxon>Onygenales</taxon>
        <taxon>Nannizziopsiaceae</taxon>
        <taxon>Emydomyces</taxon>
    </lineage>
</organism>
<sequence>MSASRDMMPANTDRDTKSGVRWNRVVPGFALLRTASGETQHVDADASFVRSLYITGVQYLLDGLPPDLTPTEVMNIQMKLPEKLRDSPVYHPDWPRLQNPRTNCRHAPVDGPSAARPSLVHQIVAAGVIYFCRLVQFLLPHVRAFCLRVRESESARIAVKKIFAASSFLAAKARVGVVFLGSKIAESFKTSSILGVLVEMWMGWCAAVLSGISEGVSEGFLILSVGSGKADEKRMASGIPRMSGFEA</sequence>
<proteinExistence type="predicted"/>
<evidence type="ECO:0000313" key="1">
    <source>
        <dbReference type="EMBL" id="WEW54870.1"/>
    </source>
</evidence>
<protein>
    <submittedName>
        <fullName evidence="1">Uncharacterized protein</fullName>
    </submittedName>
</protein>
<gene>
    <name evidence="1" type="ORF">PRK78_000296</name>
</gene>
<name>A0AAF0DAX6_9EURO</name>
<dbReference type="EMBL" id="CP120627">
    <property type="protein sequence ID" value="WEW54870.1"/>
    <property type="molecule type" value="Genomic_DNA"/>
</dbReference>
<reference evidence="1" key="1">
    <citation type="submission" date="2023-03" db="EMBL/GenBank/DDBJ databases">
        <title>Emydomyces testavorans Genome Sequence.</title>
        <authorList>
            <person name="Hoyer L."/>
        </authorList>
    </citation>
    <scope>NUCLEOTIDE SEQUENCE</scope>
    <source>
        <strain evidence="1">16-2883</strain>
    </source>
</reference>
<dbReference type="AlphaFoldDB" id="A0AAF0DAX6"/>
<accession>A0AAF0DAX6</accession>
<evidence type="ECO:0000313" key="2">
    <source>
        <dbReference type="Proteomes" id="UP001219355"/>
    </source>
</evidence>
<keyword evidence="2" id="KW-1185">Reference proteome</keyword>
<dbReference type="Proteomes" id="UP001219355">
    <property type="component" value="Chromosome 1"/>
</dbReference>